<evidence type="ECO:0000313" key="2">
    <source>
        <dbReference type="Proteomes" id="UP001156706"/>
    </source>
</evidence>
<keyword evidence="2" id="KW-1185">Reference proteome</keyword>
<evidence type="ECO:0000313" key="1">
    <source>
        <dbReference type="EMBL" id="GLR13017.1"/>
    </source>
</evidence>
<protein>
    <submittedName>
        <fullName evidence="1">Uncharacterized protein</fullName>
    </submittedName>
</protein>
<sequence>MIAEITALGGAAWGVVLGVEIENVGGAGQLGRVENLVARHGQAEGRYCCHYVLRFDLIVVKNMGAYKHWLGWRIVVFPTRREVLVLIELGSHACVARML</sequence>
<dbReference type="EMBL" id="BSOG01000002">
    <property type="protein sequence ID" value="GLR13017.1"/>
    <property type="molecule type" value="Genomic_DNA"/>
</dbReference>
<name>A0ABQ5YH69_9NEIS</name>
<gene>
    <name evidence="1" type="ORF">GCM10007907_18070</name>
</gene>
<comment type="caution">
    <text evidence="1">The sequence shown here is derived from an EMBL/GenBank/DDBJ whole genome shotgun (WGS) entry which is preliminary data.</text>
</comment>
<dbReference type="Proteomes" id="UP001156706">
    <property type="component" value="Unassembled WGS sequence"/>
</dbReference>
<proteinExistence type="predicted"/>
<reference evidence="2" key="1">
    <citation type="journal article" date="2019" name="Int. J. Syst. Evol. Microbiol.">
        <title>The Global Catalogue of Microorganisms (GCM) 10K type strain sequencing project: providing services to taxonomists for standard genome sequencing and annotation.</title>
        <authorList>
            <consortium name="The Broad Institute Genomics Platform"/>
            <consortium name="The Broad Institute Genome Sequencing Center for Infectious Disease"/>
            <person name="Wu L."/>
            <person name="Ma J."/>
        </authorList>
    </citation>
    <scope>NUCLEOTIDE SEQUENCE [LARGE SCALE GENOMIC DNA]</scope>
    <source>
        <strain evidence="2">NBRC 110044</strain>
    </source>
</reference>
<accession>A0ABQ5YH69</accession>
<organism evidence="1 2">
    <name type="scientific">Chitinimonas prasina</name>
    <dbReference type="NCBI Taxonomy" id="1434937"/>
    <lineage>
        <taxon>Bacteria</taxon>
        <taxon>Pseudomonadati</taxon>
        <taxon>Pseudomonadota</taxon>
        <taxon>Betaproteobacteria</taxon>
        <taxon>Neisseriales</taxon>
        <taxon>Chitinibacteraceae</taxon>
        <taxon>Chitinimonas</taxon>
    </lineage>
</organism>